<reference evidence="2 3" key="1">
    <citation type="submission" date="2021-06" db="EMBL/GenBank/DDBJ databases">
        <title>Caerostris extrusa draft genome.</title>
        <authorList>
            <person name="Kono N."/>
            <person name="Arakawa K."/>
        </authorList>
    </citation>
    <scope>NUCLEOTIDE SEQUENCE [LARGE SCALE GENOMIC DNA]</scope>
</reference>
<comment type="caution">
    <text evidence="2">The sequence shown here is derived from an EMBL/GenBank/DDBJ whole genome shotgun (WGS) entry which is preliminary data.</text>
</comment>
<dbReference type="Proteomes" id="UP001054945">
    <property type="component" value="Unassembled WGS sequence"/>
</dbReference>
<gene>
    <name evidence="2" type="ORF">CEXT_76121</name>
</gene>
<dbReference type="AlphaFoldDB" id="A0AAV4Y9Z2"/>
<keyword evidence="3" id="KW-1185">Reference proteome</keyword>
<name>A0AAV4Y9Z2_CAEEX</name>
<feature type="region of interest" description="Disordered" evidence="1">
    <location>
        <begin position="91"/>
        <end position="127"/>
    </location>
</feature>
<evidence type="ECO:0000256" key="1">
    <source>
        <dbReference type="SAM" id="MobiDB-lite"/>
    </source>
</evidence>
<evidence type="ECO:0000313" key="2">
    <source>
        <dbReference type="EMBL" id="GIZ03374.1"/>
    </source>
</evidence>
<dbReference type="EMBL" id="BPLR01018938">
    <property type="protein sequence ID" value="GIZ03374.1"/>
    <property type="molecule type" value="Genomic_DNA"/>
</dbReference>
<accession>A0AAV4Y9Z2</accession>
<sequence>MGMILANCTVVLFESQFTTSGVISNYDISRLQNIKVTEFIYILLPTPKGISRKLIFNRASHASLLHPRYKYSERHKTKGVHKFPEVACNRTTPIRQGGEGGQTAAVAPAEKRNAKRKEKQKVSEMKVSMEAADTPLTRNEPGITTEADVTATDHSLFALQQLRRASPKFSLQARQPHSAKHSAVQNVKHLEVGHNAPTLKRGVGRK</sequence>
<evidence type="ECO:0000313" key="3">
    <source>
        <dbReference type="Proteomes" id="UP001054945"/>
    </source>
</evidence>
<organism evidence="2 3">
    <name type="scientific">Caerostris extrusa</name>
    <name type="common">Bark spider</name>
    <name type="synonym">Caerostris bankana</name>
    <dbReference type="NCBI Taxonomy" id="172846"/>
    <lineage>
        <taxon>Eukaryota</taxon>
        <taxon>Metazoa</taxon>
        <taxon>Ecdysozoa</taxon>
        <taxon>Arthropoda</taxon>
        <taxon>Chelicerata</taxon>
        <taxon>Arachnida</taxon>
        <taxon>Araneae</taxon>
        <taxon>Araneomorphae</taxon>
        <taxon>Entelegynae</taxon>
        <taxon>Araneoidea</taxon>
        <taxon>Araneidae</taxon>
        <taxon>Caerostris</taxon>
    </lineage>
</organism>
<proteinExistence type="predicted"/>
<protein>
    <submittedName>
        <fullName evidence="2">Uncharacterized protein</fullName>
    </submittedName>
</protein>